<reference evidence="1" key="1">
    <citation type="submission" date="2016-05" db="EMBL/GenBank/DDBJ databases">
        <authorList>
            <person name="Cock P.J.A."/>
            <person name="Cock P.J.A."/>
        </authorList>
    </citation>
    <scope>NUCLEOTIDE SEQUENCE</scope>
    <source>
        <strain evidence="1">PWN146_assembly</strain>
    </source>
</reference>
<proteinExistence type="predicted"/>
<name>A0A1C3HG91_SERMA</name>
<evidence type="ECO:0000313" key="1">
    <source>
        <dbReference type="EMBL" id="SAY44061.1"/>
    </source>
</evidence>
<accession>A0A1C3HG91</accession>
<dbReference type="AlphaFoldDB" id="A0A1C3HG91"/>
<organism evidence="1">
    <name type="scientific">Serratia marcescens</name>
    <dbReference type="NCBI Taxonomy" id="615"/>
    <lineage>
        <taxon>Bacteria</taxon>
        <taxon>Pseudomonadati</taxon>
        <taxon>Pseudomonadota</taxon>
        <taxon>Gammaproteobacteria</taxon>
        <taxon>Enterobacterales</taxon>
        <taxon>Yersiniaceae</taxon>
        <taxon>Serratia</taxon>
    </lineage>
</organism>
<protein>
    <submittedName>
        <fullName evidence="1">Uncharacterized protein</fullName>
    </submittedName>
</protein>
<sequence>MNDSTVQNIAHKLFLARADTLEYELNEQELSLLLKENPYGYLLKDNKLIFSSYDDIDYYAAHHYYSEMDYECENADAMIVATAFNIWENSLRGDSTIAGLFLSLYDDKFDVLQSLLISERNPYEITSLADQFIKYVKNIDTQKIFKFFSSIYNGKNQYIGVYSLLQERLSNCPQKCQEIIKIFHSDIQPDTIQIYNIALFSLTKKKSH</sequence>
<dbReference type="EMBL" id="LT575490">
    <property type="protein sequence ID" value="SAY44061.1"/>
    <property type="molecule type" value="Genomic_DNA"/>
</dbReference>
<gene>
    <name evidence="1" type="ORF">PWN146_02759</name>
</gene>